<dbReference type="Gene3D" id="2.120.10.30">
    <property type="entry name" value="TolB, C-terminal domain"/>
    <property type="match status" value="1"/>
</dbReference>
<feature type="domain" description="CBM6" evidence="5">
    <location>
        <begin position="661"/>
        <end position="801"/>
    </location>
</feature>
<accession>A0ABZ0XMW1</accession>
<dbReference type="InterPro" id="IPR011041">
    <property type="entry name" value="Quinoprot_gluc/sorb_DH_b-prop"/>
</dbReference>
<dbReference type="Pfam" id="PF07995">
    <property type="entry name" value="GSDH"/>
    <property type="match status" value="1"/>
</dbReference>
<keyword evidence="1 2" id="KW-0732">Signal</keyword>
<dbReference type="InterPro" id="IPR008979">
    <property type="entry name" value="Galactose-bd-like_sf"/>
</dbReference>
<dbReference type="CDD" id="cd04080">
    <property type="entry name" value="CBM6_cellulase-like"/>
    <property type="match status" value="1"/>
</dbReference>
<dbReference type="PROSITE" id="PS51257">
    <property type="entry name" value="PROKAR_LIPOPROTEIN"/>
    <property type="match status" value="1"/>
</dbReference>
<evidence type="ECO:0000259" key="5">
    <source>
        <dbReference type="PROSITE" id="PS51175"/>
    </source>
</evidence>
<dbReference type="SMART" id="SM00606">
    <property type="entry name" value="CBD_IV"/>
    <property type="match status" value="1"/>
</dbReference>
<feature type="domain" description="F5/8 type C" evidence="3">
    <location>
        <begin position="893"/>
        <end position="1030"/>
    </location>
</feature>
<dbReference type="InterPro" id="IPR012938">
    <property type="entry name" value="Glc/Sorbosone_DH"/>
</dbReference>
<dbReference type="InterPro" id="IPR011042">
    <property type="entry name" value="6-blade_b-propeller_TolB-like"/>
</dbReference>
<dbReference type="RefSeq" id="WP_322518555.1">
    <property type="nucleotide sequence ID" value="NZ_CP140154.1"/>
</dbReference>
<evidence type="ECO:0000259" key="4">
    <source>
        <dbReference type="PROSITE" id="PS50835"/>
    </source>
</evidence>
<dbReference type="SMART" id="SM00409">
    <property type="entry name" value="IG"/>
    <property type="match status" value="1"/>
</dbReference>
<dbReference type="InterPro" id="IPR007110">
    <property type="entry name" value="Ig-like_dom"/>
</dbReference>
<evidence type="ECO:0000256" key="1">
    <source>
        <dbReference type="ARBA" id="ARBA00022729"/>
    </source>
</evidence>
<dbReference type="InterPro" id="IPR000421">
    <property type="entry name" value="FA58C"/>
</dbReference>
<protein>
    <submittedName>
        <fullName evidence="6">PQQ-dependent sugar dehydrogenase</fullName>
    </submittedName>
</protein>
<dbReference type="NCBIfam" id="TIGR04183">
    <property type="entry name" value="Por_Secre_tail"/>
    <property type="match status" value="1"/>
</dbReference>
<feature type="domain" description="Ig-like" evidence="4">
    <location>
        <begin position="369"/>
        <end position="449"/>
    </location>
</feature>
<dbReference type="InterPro" id="IPR013783">
    <property type="entry name" value="Ig-like_fold"/>
</dbReference>
<evidence type="ECO:0000259" key="3">
    <source>
        <dbReference type="PROSITE" id="PS50022"/>
    </source>
</evidence>
<evidence type="ECO:0000256" key="2">
    <source>
        <dbReference type="SAM" id="SignalP"/>
    </source>
</evidence>
<dbReference type="SUPFAM" id="SSF48726">
    <property type="entry name" value="Immunoglobulin"/>
    <property type="match status" value="1"/>
</dbReference>
<reference evidence="6 7" key="1">
    <citation type="submission" date="2023-11" db="EMBL/GenBank/DDBJ databases">
        <title>MicrobeMod: A computational toolkit for identifying prokaryotic methylation and restriction-modification with nanopore sequencing.</title>
        <authorList>
            <person name="Crits-Christoph A."/>
            <person name="Kang S.C."/>
            <person name="Lee H."/>
            <person name="Ostrov N."/>
        </authorList>
    </citation>
    <scope>NUCLEOTIDE SEQUENCE [LARGE SCALE GENOMIC DNA]</scope>
    <source>
        <strain evidence="6 7">ATCC 23090</strain>
    </source>
</reference>
<dbReference type="Proteomes" id="UP001326715">
    <property type="component" value="Chromosome"/>
</dbReference>
<dbReference type="PROSITE" id="PS50835">
    <property type="entry name" value="IG_LIKE"/>
    <property type="match status" value="1"/>
</dbReference>
<organism evidence="6 7">
    <name type="scientific">Chitinophaga sancti</name>
    <dbReference type="NCBI Taxonomy" id="1004"/>
    <lineage>
        <taxon>Bacteria</taxon>
        <taxon>Pseudomonadati</taxon>
        <taxon>Bacteroidota</taxon>
        <taxon>Chitinophagia</taxon>
        <taxon>Chitinophagales</taxon>
        <taxon>Chitinophagaceae</taxon>
        <taxon>Chitinophaga</taxon>
    </lineage>
</organism>
<gene>
    <name evidence="6" type="ORF">SR876_09630</name>
</gene>
<evidence type="ECO:0000313" key="7">
    <source>
        <dbReference type="Proteomes" id="UP001326715"/>
    </source>
</evidence>
<dbReference type="Pfam" id="PF13927">
    <property type="entry name" value="Ig_3"/>
    <property type="match status" value="1"/>
</dbReference>
<dbReference type="Pfam" id="PF22633">
    <property type="entry name" value="F5_F8_type_C_2"/>
    <property type="match status" value="1"/>
</dbReference>
<dbReference type="Gene3D" id="2.60.120.260">
    <property type="entry name" value="Galactose-binding domain-like"/>
    <property type="match status" value="2"/>
</dbReference>
<dbReference type="PROSITE" id="PS50022">
    <property type="entry name" value="FA58C_3"/>
    <property type="match status" value="1"/>
</dbReference>
<dbReference type="InterPro" id="IPR006584">
    <property type="entry name" value="Cellulose-bd_IV"/>
</dbReference>
<dbReference type="InterPro" id="IPR005084">
    <property type="entry name" value="CBM6"/>
</dbReference>
<dbReference type="EMBL" id="CP140154">
    <property type="protein sequence ID" value="WQG91765.1"/>
    <property type="molecule type" value="Genomic_DNA"/>
</dbReference>
<dbReference type="PANTHER" id="PTHR19328">
    <property type="entry name" value="HEDGEHOG-INTERACTING PROTEIN"/>
    <property type="match status" value="1"/>
</dbReference>
<dbReference type="SUPFAM" id="SSF49785">
    <property type="entry name" value="Galactose-binding domain-like"/>
    <property type="match status" value="2"/>
</dbReference>
<proteinExistence type="predicted"/>
<dbReference type="PANTHER" id="PTHR19328:SF13">
    <property type="entry name" value="HIPL1 PROTEIN"/>
    <property type="match status" value="1"/>
</dbReference>
<name>A0ABZ0XMW1_9BACT</name>
<dbReference type="Gene3D" id="2.60.40.10">
    <property type="entry name" value="Immunoglobulins"/>
    <property type="match status" value="2"/>
</dbReference>
<dbReference type="PROSITE" id="PS51175">
    <property type="entry name" value="CBM6"/>
    <property type="match status" value="1"/>
</dbReference>
<dbReference type="InterPro" id="IPR036179">
    <property type="entry name" value="Ig-like_dom_sf"/>
</dbReference>
<dbReference type="SUPFAM" id="SSF50952">
    <property type="entry name" value="Soluble quinoprotein glucose dehydrogenase"/>
    <property type="match status" value="1"/>
</dbReference>
<dbReference type="InterPro" id="IPR003599">
    <property type="entry name" value="Ig_sub"/>
</dbReference>
<dbReference type="InterPro" id="IPR026444">
    <property type="entry name" value="Secre_tail"/>
</dbReference>
<keyword evidence="7" id="KW-1185">Reference proteome</keyword>
<sequence length="1119" mass="119788">MKKNLLTILMLIILYACPAYSQLPSAFVLKQLSGKDINEATALAHAPDGRIFIAERGGNVKVYQNGTVSTVHFVSTTTANEQGLLGITLHPQFATNGQFYIFYTNAASTVHYLDRVTINAANQVIDTTRIMEFDPIINGFHNGGAILFKGNYLYVAIGESNSPAEATKLNTYRGKILRLTDAGQPAPGNPYYNTPGASRQQRSIWAIGMRNPWKMALDPVSGKIFVVNVGGNYEEIDDVTAPDSTKHYNYGWDGKGQSGPEQPDSTIAPVFAYPHDGWGCAITSGVFFNPTNTRYPAEYKNRFYFSDWCADWFKSVDASNPGAGATTFSSASFRSVLGTSVGLDGNIYFVYYGNGGSLYRLEYDTTQLPVIVNQPQSQSIVSGDPVEFSVTSSGALPLSYQWQKNGVNIAGATADTFVIAAVAASDSASYRCIVSNSAGRDTSDNAKLTVLPFNARPVPHISAPLSTLTWNVGDTIRFAGNATDAEDGTIPAAKYQWEVRFYHQDGPDKMHYHPGPAVPNGVTAGTFIADNGGETSPNVWLRVLLTVSDSKGRTGVDSVDIIPNKVNITAATNIPGLQLILGAQNTAPFTKTLVVNTPISLEAVTPQVLNGKFYEFASWSNGGTAAQTIRVPAKNSTFTANFATGANLQNPYFATPTPIPGKIEIENFDLGGEGIAYHDNSTGNAGNQYRTTEDVDLENCAEGGDNIGYVAAGEWLEYTIDVTTAAQYTLSVRVANPGAAKAMHIELDGQNISGNITVPATGGFQAWQTVSVTTPLLGKGVKVLRVSLDATDFNVNYLSFALAGGIEGPVVSLTSPANNTTFSAGENIELDAAVTDSTGAVTNVEFYQGSTKIGEDADAPYTFTWTNVPAGSYSLTAKATDNHGLSASSVPVGIIVSNGSSSNLALNKNVVVSGNENAVTMPGAAAVDGDISTRWSSAFEDPSWIYVDLGARYNISEVKITWENAKGKDYLVEVADTIGNWHTVKTITGNNDLINDHTGLTAAGRYVRIYGTARTTGYGYSIFELEVYGNSAARLANYVLPAAASQKAFKLYPNPVYNYLTISGISGDAIFTIVNVASGQNSYLRSEDGKIDVSRLTPGTYIIQFKDGEKKINRKFIKL</sequence>
<evidence type="ECO:0000313" key="6">
    <source>
        <dbReference type="EMBL" id="WQG91765.1"/>
    </source>
</evidence>
<feature type="chain" id="PRO_5047078078" evidence="2">
    <location>
        <begin position="22"/>
        <end position="1119"/>
    </location>
</feature>
<dbReference type="Pfam" id="PF03422">
    <property type="entry name" value="CBM_6"/>
    <property type="match status" value="1"/>
</dbReference>
<dbReference type="Pfam" id="PF17957">
    <property type="entry name" value="Big_7"/>
    <property type="match status" value="1"/>
</dbReference>
<dbReference type="Pfam" id="PF18962">
    <property type="entry name" value="Por_Secre_tail"/>
    <property type="match status" value="1"/>
</dbReference>
<feature type="signal peptide" evidence="2">
    <location>
        <begin position="1"/>
        <end position="21"/>
    </location>
</feature>